<keyword evidence="14" id="KW-1185">Reference proteome</keyword>
<sequence>MESESKIVEFLGLHFSVTNMIVTASACVIVFLVAFICTRNMKLKPTGKQNFIEWIADFSGNIVSSAMPERVGNRFKLLAFTLIMFIFVSNQMGLVFVLSIDDYQFWKSPTADPIVTLSLAFMVILLTHYFGVQEQGFKDYFLNSYIRPVPFLFPVKVLEEFTNTLTLALRLFGNIYAGEILLGLIAQLANSHGLFTWIVGVPLEIVWQAFSVFIGSIQAFVFTTLTMVYISHKVEGEENEKKEEIAKNVGVAE</sequence>
<dbReference type="GO" id="GO:0005886">
    <property type="term" value="C:plasma membrane"/>
    <property type="evidence" value="ECO:0007669"/>
    <property type="project" value="UniProtKB-SubCell"/>
</dbReference>
<evidence type="ECO:0000256" key="6">
    <source>
        <dbReference type="ARBA" id="ARBA00022781"/>
    </source>
</evidence>
<dbReference type="PROSITE" id="PS51257">
    <property type="entry name" value="PROKAR_LIPOPROTEIN"/>
    <property type="match status" value="1"/>
</dbReference>
<dbReference type="HAMAP" id="MF_01393">
    <property type="entry name" value="ATP_synth_a_bact"/>
    <property type="match status" value="1"/>
</dbReference>
<evidence type="ECO:0000256" key="3">
    <source>
        <dbReference type="ARBA" id="ARBA00022448"/>
    </source>
</evidence>
<dbReference type="NCBIfam" id="NF004479">
    <property type="entry name" value="PRK05815.1-4"/>
    <property type="match status" value="1"/>
</dbReference>
<feature type="transmembrane region" description="Helical" evidence="11">
    <location>
        <begin position="77"/>
        <end position="99"/>
    </location>
</feature>
<dbReference type="PRINTS" id="PR00123">
    <property type="entry name" value="ATPASEA"/>
</dbReference>
<comment type="function">
    <text evidence="11 12">Key component of the proton channel; it plays a direct role in the translocation of protons across the membrane.</text>
</comment>
<evidence type="ECO:0000256" key="8">
    <source>
        <dbReference type="ARBA" id="ARBA00023065"/>
    </source>
</evidence>
<evidence type="ECO:0000256" key="4">
    <source>
        <dbReference type="ARBA" id="ARBA00022547"/>
    </source>
</evidence>
<keyword evidence="4 11" id="KW-0138">CF(0)</keyword>
<feature type="transmembrane region" description="Helical" evidence="11">
    <location>
        <begin position="114"/>
        <end position="132"/>
    </location>
</feature>
<keyword evidence="3 11" id="KW-0813">Transport</keyword>
<keyword evidence="5 11" id="KW-0812">Transmembrane</keyword>
<evidence type="ECO:0000256" key="10">
    <source>
        <dbReference type="ARBA" id="ARBA00023310"/>
    </source>
</evidence>
<evidence type="ECO:0000256" key="7">
    <source>
        <dbReference type="ARBA" id="ARBA00022989"/>
    </source>
</evidence>
<dbReference type="OrthoDB" id="9789241at2"/>
<dbReference type="InterPro" id="IPR035908">
    <property type="entry name" value="F0_ATP_A_sf"/>
</dbReference>
<dbReference type="PROSITE" id="PS00449">
    <property type="entry name" value="ATPASE_A"/>
    <property type="match status" value="1"/>
</dbReference>
<name>A0A1I3C537_9LACT</name>
<keyword evidence="7 11" id="KW-1133">Transmembrane helix</keyword>
<dbReference type="PANTHER" id="PTHR42823">
    <property type="entry name" value="ATP SYNTHASE SUBUNIT A, CHLOROPLASTIC"/>
    <property type="match status" value="1"/>
</dbReference>
<dbReference type="InterPro" id="IPR045082">
    <property type="entry name" value="ATP_syn_F0_a_bact/chloroplast"/>
</dbReference>
<dbReference type="PANTHER" id="PTHR42823:SF3">
    <property type="entry name" value="ATP SYNTHASE SUBUNIT A, CHLOROPLASTIC"/>
    <property type="match status" value="1"/>
</dbReference>
<evidence type="ECO:0000256" key="2">
    <source>
        <dbReference type="ARBA" id="ARBA00006810"/>
    </source>
</evidence>
<keyword evidence="10 11" id="KW-0066">ATP synthesis</keyword>
<evidence type="ECO:0000313" key="14">
    <source>
        <dbReference type="Proteomes" id="UP000198668"/>
    </source>
</evidence>
<dbReference type="Pfam" id="PF00119">
    <property type="entry name" value="ATP-synt_A"/>
    <property type="match status" value="1"/>
</dbReference>
<evidence type="ECO:0000313" key="13">
    <source>
        <dbReference type="EMBL" id="SFH69652.1"/>
    </source>
</evidence>
<dbReference type="AlphaFoldDB" id="A0A1I3C537"/>
<dbReference type="SUPFAM" id="SSF81336">
    <property type="entry name" value="F1F0 ATP synthase subunit A"/>
    <property type="match status" value="1"/>
</dbReference>
<evidence type="ECO:0000256" key="9">
    <source>
        <dbReference type="ARBA" id="ARBA00023136"/>
    </source>
</evidence>
<dbReference type="EMBL" id="FOQE01000013">
    <property type="protein sequence ID" value="SFH69652.1"/>
    <property type="molecule type" value="Genomic_DNA"/>
</dbReference>
<dbReference type="GO" id="GO:0046933">
    <property type="term" value="F:proton-transporting ATP synthase activity, rotational mechanism"/>
    <property type="evidence" value="ECO:0007669"/>
    <property type="project" value="UniProtKB-UniRule"/>
</dbReference>
<dbReference type="RefSeq" id="WP_047391839.1">
    <property type="nucleotide sequence ID" value="NZ_FOQE01000013.1"/>
</dbReference>
<feature type="transmembrane region" description="Helical" evidence="11">
    <location>
        <begin position="20"/>
        <end position="38"/>
    </location>
</feature>
<protein>
    <recommendedName>
        <fullName evidence="11 12">ATP synthase subunit a</fullName>
    </recommendedName>
    <alternativeName>
        <fullName evidence="11">ATP synthase F0 sector subunit a</fullName>
    </alternativeName>
    <alternativeName>
        <fullName evidence="11">F-ATPase subunit 6</fullName>
    </alternativeName>
</protein>
<keyword evidence="11" id="KW-1003">Cell membrane</keyword>
<dbReference type="Proteomes" id="UP000198668">
    <property type="component" value="Unassembled WGS sequence"/>
</dbReference>
<dbReference type="GO" id="GO:0045259">
    <property type="term" value="C:proton-transporting ATP synthase complex"/>
    <property type="evidence" value="ECO:0007669"/>
    <property type="project" value="UniProtKB-KW"/>
</dbReference>
<evidence type="ECO:0000256" key="12">
    <source>
        <dbReference type="RuleBase" id="RU000483"/>
    </source>
</evidence>
<organism evidence="13 14">
    <name type="scientific">Pisciglobus halotolerans</name>
    <dbReference type="NCBI Taxonomy" id="745365"/>
    <lineage>
        <taxon>Bacteria</taxon>
        <taxon>Bacillati</taxon>
        <taxon>Bacillota</taxon>
        <taxon>Bacilli</taxon>
        <taxon>Lactobacillales</taxon>
        <taxon>Carnobacteriaceae</taxon>
    </lineage>
</organism>
<dbReference type="Gene3D" id="1.20.120.220">
    <property type="entry name" value="ATP synthase, F0 complex, subunit A"/>
    <property type="match status" value="1"/>
</dbReference>
<dbReference type="InterPro" id="IPR023011">
    <property type="entry name" value="ATP_synth_F0_asu_AS"/>
</dbReference>
<comment type="subcellular location">
    <subcellularLocation>
        <location evidence="11 12">Cell membrane</location>
        <topology evidence="11 12">Multi-pass membrane protein</topology>
    </subcellularLocation>
    <subcellularLocation>
        <location evidence="1">Membrane</location>
        <topology evidence="1">Multi-pass membrane protein</topology>
    </subcellularLocation>
</comment>
<feature type="transmembrane region" description="Helical" evidence="11">
    <location>
        <begin position="205"/>
        <end position="230"/>
    </location>
</feature>
<reference evidence="13 14" key="1">
    <citation type="submission" date="2016-10" db="EMBL/GenBank/DDBJ databases">
        <authorList>
            <person name="de Groot N.N."/>
        </authorList>
    </citation>
    <scope>NUCLEOTIDE SEQUENCE [LARGE SCALE GENOMIC DNA]</scope>
    <source>
        <strain evidence="13 14">DSM 27630</strain>
    </source>
</reference>
<comment type="similarity">
    <text evidence="2 11 12">Belongs to the ATPase A chain family.</text>
</comment>
<evidence type="ECO:0000256" key="11">
    <source>
        <dbReference type="HAMAP-Rule" id="MF_01393"/>
    </source>
</evidence>
<proteinExistence type="inferred from homology"/>
<evidence type="ECO:0000256" key="1">
    <source>
        <dbReference type="ARBA" id="ARBA00004141"/>
    </source>
</evidence>
<evidence type="ECO:0000256" key="5">
    <source>
        <dbReference type="ARBA" id="ARBA00022692"/>
    </source>
</evidence>
<dbReference type="CDD" id="cd00310">
    <property type="entry name" value="ATP-synt_Fo_a_6"/>
    <property type="match status" value="1"/>
</dbReference>
<keyword evidence="6 11" id="KW-0375">Hydrogen ion transport</keyword>
<dbReference type="GO" id="GO:0042777">
    <property type="term" value="P:proton motive force-driven plasma membrane ATP synthesis"/>
    <property type="evidence" value="ECO:0007669"/>
    <property type="project" value="TreeGrafter"/>
</dbReference>
<dbReference type="NCBIfam" id="TIGR01131">
    <property type="entry name" value="ATP_synt_6_or_A"/>
    <property type="match status" value="1"/>
</dbReference>
<accession>A0A1I3C537</accession>
<dbReference type="InterPro" id="IPR000568">
    <property type="entry name" value="ATP_synth_F0_asu"/>
</dbReference>
<keyword evidence="9 11" id="KW-0472">Membrane</keyword>
<keyword evidence="8 11" id="KW-0406">Ion transport</keyword>
<gene>
    <name evidence="11" type="primary">atpB</name>
    <name evidence="13" type="ORF">SAMN04489868_11342</name>
</gene>